<dbReference type="eggNOG" id="KOG0800">
    <property type="taxonomic scope" value="Eukaryota"/>
</dbReference>
<dbReference type="EMBL" id="FN648927">
    <property type="protein sequence ID" value="CBN75113.1"/>
    <property type="molecule type" value="Genomic_DNA"/>
</dbReference>
<evidence type="ECO:0000256" key="4">
    <source>
        <dbReference type="ARBA" id="ARBA00022723"/>
    </source>
</evidence>
<evidence type="ECO:0000256" key="1">
    <source>
        <dbReference type="ARBA" id="ARBA00000900"/>
    </source>
</evidence>
<proteinExistence type="predicted"/>
<comment type="catalytic activity">
    <reaction evidence="1">
        <text>S-ubiquitinyl-[E2 ubiquitin-conjugating enzyme]-L-cysteine + [acceptor protein]-L-lysine = [E2 ubiquitin-conjugating enzyme]-L-cysteine + N(6)-ubiquitinyl-[acceptor protein]-L-lysine.</text>
        <dbReference type="EC" id="2.3.2.27"/>
    </reaction>
</comment>
<dbReference type="SUPFAM" id="SSF68906">
    <property type="entry name" value="SAP domain"/>
    <property type="match status" value="2"/>
</dbReference>
<dbReference type="GO" id="GO:0016567">
    <property type="term" value="P:protein ubiquitination"/>
    <property type="evidence" value="ECO:0007669"/>
    <property type="project" value="UniProtKB-ARBA"/>
</dbReference>
<dbReference type="Proteomes" id="UP000002630">
    <property type="component" value="Linkage Group LG26"/>
</dbReference>
<dbReference type="PANTHER" id="PTHR45931">
    <property type="entry name" value="SI:CH211-59O9.10"/>
    <property type="match status" value="1"/>
</dbReference>
<dbReference type="OrthoDB" id="8062037at2759"/>
<dbReference type="CDD" id="cd16454">
    <property type="entry name" value="RING-H2_PA-TM-RING"/>
    <property type="match status" value="1"/>
</dbReference>
<reference evidence="11 12" key="1">
    <citation type="journal article" date="2010" name="Nature">
        <title>The Ectocarpus genome and the independent evolution of multicellularity in brown algae.</title>
        <authorList>
            <person name="Cock J.M."/>
            <person name="Sterck L."/>
            <person name="Rouze P."/>
            <person name="Scornet D."/>
            <person name="Allen A.E."/>
            <person name="Amoutzias G."/>
            <person name="Anthouard V."/>
            <person name="Artiguenave F."/>
            <person name="Aury J.M."/>
            <person name="Badger J.H."/>
            <person name="Beszteri B."/>
            <person name="Billiau K."/>
            <person name="Bonnet E."/>
            <person name="Bothwell J.H."/>
            <person name="Bowler C."/>
            <person name="Boyen C."/>
            <person name="Brownlee C."/>
            <person name="Carrano C.J."/>
            <person name="Charrier B."/>
            <person name="Cho G.Y."/>
            <person name="Coelho S.M."/>
            <person name="Collen J."/>
            <person name="Corre E."/>
            <person name="Da Silva C."/>
            <person name="Delage L."/>
            <person name="Delaroque N."/>
            <person name="Dittami S.M."/>
            <person name="Doulbeau S."/>
            <person name="Elias M."/>
            <person name="Farnham G."/>
            <person name="Gachon C.M."/>
            <person name="Gschloessl B."/>
            <person name="Heesch S."/>
            <person name="Jabbari K."/>
            <person name="Jubin C."/>
            <person name="Kawai H."/>
            <person name="Kimura K."/>
            <person name="Kloareg B."/>
            <person name="Kupper F.C."/>
            <person name="Lang D."/>
            <person name="Le Bail A."/>
            <person name="Leblanc C."/>
            <person name="Lerouge P."/>
            <person name="Lohr M."/>
            <person name="Lopez P.J."/>
            <person name="Martens C."/>
            <person name="Maumus F."/>
            <person name="Michel G."/>
            <person name="Miranda-Saavedra D."/>
            <person name="Morales J."/>
            <person name="Moreau H."/>
            <person name="Motomura T."/>
            <person name="Nagasato C."/>
            <person name="Napoli C.A."/>
            <person name="Nelson D.R."/>
            <person name="Nyvall-Collen P."/>
            <person name="Peters A.F."/>
            <person name="Pommier C."/>
            <person name="Potin P."/>
            <person name="Poulain J."/>
            <person name="Quesneville H."/>
            <person name="Read B."/>
            <person name="Rensing S.A."/>
            <person name="Ritter A."/>
            <person name="Rousvoal S."/>
            <person name="Samanta M."/>
            <person name="Samson G."/>
            <person name="Schroeder D.C."/>
            <person name="Segurens B."/>
            <person name="Strittmatter M."/>
            <person name="Tonon T."/>
            <person name="Tregear J.W."/>
            <person name="Valentin K."/>
            <person name="von Dassow P."/>
            <person name="Yamagishi T."/>
            <person name="Van de Peer Y."/>
            <person name="Wincker P."/>
        </authorList>
    </citation>
    <scope>NUCLEOTIDE SEQUENCE [LARGE SCALE GENOMIC DNA]</scope>
    <source>
        <strain evidence="12">Ec32 / CCAP1310/4</strain>
    </source>
</reference>
<feature type="region of interest" description="Disordered" evidence="9">
    <location>
        <begin position="295"/>
        <end position="335"/>
    </location>
</feature>
<dbReference type="AlphaFoldDB" id="D8LS56"/>
<dbReference type="GO" id="GO:0008270">
    <property type="term" value="F:zinc ion binding"/>
    <property type="evidence" value="ECO:0007669"/>
    <property type="project" value="UniProtKB-KW"/>
</dbReference>
<dbReference type="InterPro" id="IPR019345">
    <property type="entry name" value="ARMET_C"/>
</dbReference>
<keyword evidence="7" id="KW-0862">Zinc</keyword>
<keyword evidence="5 8" id="KW-0863">Zinc-finger</keyword>
<feature type="compositionally biased region" description="Low complexity" evidence="9">
    <location>
        <begin position="307"/>
        <end position="319"/>
    </location>
</feature>
<feature type="compositionally biased region" description="Low complexity" evidence="9">
    <location>
        <begin position="243"/>
        <end position="266"/>
    </location>
</feature>
<dbReference type="SUPFAM" id="SSF57850">
    <property type="entry name" value="RING/U-box"/>
    <property type="match status" value="1"/>
</dbReference>
<evidence type="ECO:0000256" key="5">
    <source>
        <dbReference type="ARBA" id="ARBA00022771"/>
    </source>
</evidence>
<evidence type="ECO:0000256" key="2">
    <source>
        <dbReference type="ARBA" id="ARBA00012483"/>
    </source>
</evidence>
<dbReference type="Pfam" id="PF10208">
    <property type="entry name" value="ARMET_C"/>
    <property type="match status" value="1"/>
</dbReference>
<evidence type="ECO:0000259" key="10">
    <source>
        <dbReference type="PROSITE" id="PS50089"/>
    </source>
</evidence>
<keyword evidence="4" id="KW-0479">Metal-binding</keyword>
<evidence type="ECO:0000256" key="8">
    <source>
        <dbReference type="PROSITE-ProRule" id="PRU00175"/>
    </source>
</evidence>
<dbReference type="EC" id="2.3.2.27" evidence="2"/>
<dbReference type="FunFam" id="3.30.40.10:FF:000127">
    <property type="entry name" value="E3 ubiquitin-protein ligase RNF181"/>
    <property type="match status" value="1"/>
</dbReference>
<dbReference type="GO" id="GO:0005634">
    <property type="term" value="C:nucleus"/>
    <property type="evidence" value="ECO:0007669"/>
    <property type="project" value="TreeGrafter"/>
</dbReference>
<dbReference type="STRING" id="2880.D8LS56"/>
<gene>
    <name evidence="11" type="ORF">Esi_0070_0038</name>
</gene>
<dbReference type="InterPro" id="IPR013083">
    <property type="entry name" value="Znf_RING/FYVE/PHD"/>
</dbReference>
<sequence>MRAHAAAVEEQRRREQEEERRQRGPPPASRTALKNIPEVKIAALDLAEETNRSCSVCLEDHELGETVVKLPCAHIFHRECVWEWLELHCTCPVCRFELETEDAGYERERRVRMRGRRPRYRRQELEGLSIPQVRNLARGQNVNIAGCLEKADIVRCLLDSGTIEVVNSEIPSYDAEELSNMGLRQLRSLMLQAGIGTEGCLEKADLLDRIASSRLVTVTHGEAVPPPAPPSFAYGGGSGGGSAARQAPERGATAGAGAAAAAAPARGQGGVEERRWAEPNSNSFSRAGIRPWWWRAGRRGGGGGGSAERAATQAGAGAASPPPPPPPQAGAAAAAAGAGAASGAAAGRPLESMSVKELREITSRLGVSTAGCLEKRDMVERIRSCGRYREAAGVGRP</sequence>
<feature type="compositionally biased region" description="Basic and acidic residues" evidence="9">
    <location>
        <begin position="7"/>
        <end position="22"/>
    </location>
</feature>
<dbReference type="SMART" id="SM00184">
    <property type="entry name" value="RING"/>
    <property type="match status" value="1"/>
</dbReference>
<dbReference type="InterPro" id="IPR036361">
    <property type="entry name" value="SAP_dom_sf"/>
</dbReference>
<accession>D8LS56</accession>
<keyword evidence="3" id="KW-0808">Transferase</keyword>
<dbReference type="InParanoid" id="D8LS56"/>
<dbReference type="PROSITE" id="PS50089">
    <property type="entry name" value="ZF_RING_2"/>
    <property type="match status" value="1"/>
</dbReference>
<dbReference type="Gene3D" id="1.10.720.30">
    <property type="entry name" value="SAP domain"/>
    <property type="match status" value="1"/>
</dbReference>
<evidence type="ECO:0000256" key="7">
    <source>
        <dbReference type="ARBA" id="ARBA00022833"/>
    </source>
</evidence>
<dbReference type="Pfam" id="PF13639">
    <property type="entry name" value="zf-RING_2"/>
    <property type="match status" value="1"/>
</dbReference>
<dbReference type="GO" id="GO:0006511">
    <property type="term" value="P:ubiquitin-dependent protein catabolic process"/>
    <property type="evidence" value="ECO:0007669"/>
    <property type="project" value="TreeGrafter"/>
</dbReference>
<evidence type="ECO:0000313" key="11">
    <source>
        <dbReference type="EMBL" id="CBN75113.1"/>
    </source>
</evidence>
<evidence type="ECO:0000256" key="3">
    <source>
        <dbReference type="ARBA" id="ARBA00022679"/>
    </source>
</evidence>
<evidence type="ECO:0000313" key="12">
    <source>
        <dbReference type="Proteomes" id="UP000002630"/>
    </source>
</evidence>
<organism evidence="11 12">
    <name type="scientific">Ectocarpus siliculosus</name>
    <name type="common">Brown alga</name>
    <name type="synonym">Conferva siliculosa</name>
    <dbReference type="NCBI Taxonomy" id="2880"/>
    <lineage>
        <taxon>Eukaryota</taxon>
        <taxon>Sar</taxon>
        <taxon>Stramenopiles</taxon>
        <taxon>Ochrophyta</taxon>
        <taxon>PX clade</taxon>
        <taxon>Phaeophyceae</taxon>
        <taxon>Ectocarpales</taxon>
        <taxon>Ectocarpaceae</taxon>
        <taxon>Ectocarpus</taxon>
    </lineage>
</organism>
<keyword evidence="6" id="KW-0833">Ubl conjugation pathway</keyword>
<keyword evidence="12" id="KW-1185">Reference proteome</keyword>
<dbReference type="GO" id="GO:0061630">
    <property type="term" value="F:ubiquitin protein ligase activity"/>
    <property type="evidence" value="ECO:0007669"/>
    <property type="project" value="UniProtKB-EC"/>
</dbReference>
<dbReference type="InterPro" id="IPR051834">
    <property type="entry name" value="RING_finger_E3_ligase"/>
</dbReference>
<feature type="region of interest" description="Disordered" evidence="9">
    <location>
        <begin position="221"/>
        <end position="283"/>
    </location>
</feature>
<dbReference type="PANTHER" id="PTHR45931:SF3">
    <property type="entry name" value="RING ZINC FINGER-CONTAINING PROTEIN"/>
    <property type="match status" value="1"/>
</dbReference>
<dbReference type="Gene3D" id="3.30.40.10">
    <property type="entry name" value="Zinc/RING finger domain, C3HC4 (zinc finger)"/>
    <property type="match status" value="1"/>
</dbReference>
<dbReference type="EMBL" id="FN649751">
    <property type="protein sequence ID" value="CBN75113.1"/>
    <property type="molecule type" value="Genomic_DNA"/>
</dbReference>
<name>D8LS56_ECTSI</name>
<protein>
    <recommendedName>
        <fullName evidence="2">RING-type E3 ubiquitin transferase</fullName>
        <ecNumber evidence="2">2.3.2.27</ecNumber>
    </recommendedName>
</protein>
<feature type="region of interest" description="Disordered" evidence="9">
    <location>
        <begin position="1"/>
        <end position="33"/>
    </location>
</feature>
<dbReference type="InterPro" id="IPR001841">
    <property type="entry name" value="Znf_RING"/>
</dbReference>
<evidence type="ECO:0000256" key="6">
    <source>
        <dbReference type="ARBA" id="ARBA00022786"/>
    </source>
</evidence>
<feature type="domain" description="RING-type" evidence="10">
    <location>
        <begin position="54"/>
        <end position="95"/>
    </location>
</feature>
<evidence type="ECO:0000256" key="9">
    <source>
        <dbReference type="SAM" id="MobiDB-lite"/>
    </source>
</evidence>